<name>A0A1K1LQC9_9PSEU</name>
<reference evidence="2" key="1">
    <citation type="submission" date="2016-11" db="EMBL/GenBank/DDBJ databases">
        <authorList>
            <person name="Varghese N."/>
            <person name="Submissions S."/>
        </authorList>
    </citation>
    <scope>NUCLEOTIDE SEQUENCE [LARGE SCALE GENOMIC DNA]</scope>
    <source>
        <strain evidence="2">DSM 44671</strain>
    </source>
</reference>
<keyword evidence="2" id="KW-1185">Reference proteome</keyword>
<sequence>MHRPPLPTAARHINPGDVFSTWPNGHGAHVAANTAWSRERELVGIAVEDLDQVWTFPDNHVLYLIHATRVMTICCSGCGIDSSRLVDLVDLAADPSEMTCKGCRR</sequence>
<dbReference type="AlphaFoldDB" id="A0A1K1LQC9"/>
<proteinExistence type="predicted"/>
<gene>
    <name evidence="1" type="ORF">SAMN04489730_0137</name>
</gene>
<evidence type="ECO:0000313" key="1">
    <source>
        <dbReference type="EMBL" id="SFW13097.1"/>
    </source>
</evidence>
<evidence type="ECO:0000313" key="2">
    <source>
        <dbReference type="Proteomes" id="UP000182740"/>
    </source>
</evidence>
<dbReference type="STRING" id="546364.SAMN04489730_0137"/>
<protein>
    <submittedName>
        <fullName evidence="1">Uncharacterized protein</fullName>
    </submittedName>
</protein>
<accession>A0A1K1LQC9</accession>
<organism evidence="1 2">
    <name type="scientific">Amycolatopsis australiensis</name>
    <dbReference type="NCBI Taxonomy" id="546364"/>
    <lineage>
        <taxon>Bacteria</taxon>
        <taxon>Bacillati</taxon>
        <taxon>Actinomycetota</taxon>
        <taxon>Actinomycetes</taxon>
        <taxon>Pseudonocardiales</taxon>
        <taxon>Pseudonocardiaceae</taxon>
        <taxon>Amycolatopsis</taxon>
    </lineage>
</organism>
<dbReference type="Proteomes" id="UP000182740">
    <property type="component" value="Unassembled WGS sequence"/>
</dbReference>
<dbReference type="EMBL" id="FPJG01000002">
    <property type="protein sequence ID" value="SFW13097.1"/>
    <property type="molecule type" value="Genomic_DNA"/>
</dbReference>